<dbReference type="GO" id="GO:0003824">
    <property type="term" value="F:catalytic activity"/>
    <property type="evidence" value="ECO:0007669"/>
    <property type="project" value="InterPro"/>
</dbReference>
<dbReference type="RefSeq" id="WP_108949691.1">
    <property type="nucleotide sequence ID" value="NZ_CP022187.1"/>
</dbReference>
<evidence type="ECO:0000256" key="1">
    <source>
        <dbReference type="ARBA" id="ARBA00001933"/>
    </source>
</evidence>
<name>A0A2U8GRA7_9RHOO</name>
<evidence type="ECO:0000256" key="2">
    <source>
        <dbReference type="ARBA" id="ARBA00001966"/>
    </source>
</evidence>
<comment type="cofactor">
    <cofactor evidence="1">
        <name>pyridoxal 5'-phosphate</name>
        <dbReference type="ChEBI" id="CHEBI:597326"/>
    </cofactor>
</comment>
<keyword evidence="11" id="KW-1185">Reference proteome</keyword>
<dbReference type="SFLD" id="SFLDS00029">
    <property type="entry name" value="Radical_SAM"/>
    <property type="match status" value="1"/>
</dbReference>
<evidence type="ECO:0000256" key="3">
    <source>
        <dbReference type="ARBA" id="ARBA00008703"/>
    </source>
</evidence>
<dbReference type="InterPro" id="IPR007197">
    <property type="entry name" value="rSAM"/>
</dbReference>
<dbReference type="Gene3D" id="3.20.20.70">
    <property type="entry name" value="Aldolase class I"/>
    <property type="match status" value="1"/>
</dbReference>
<dbReference type="SUPFAM" id="SSF102114">
    <property type="entry name" value="Radical SAM enzymes"/>
    <property type="match status" value="1"/>
</dbReference>
<comment type="similarity">
    <text evidence="3">Belongs to the radical SAM superfamily. KamA family.</text>
</comment>
<evidence type="ECO:0000256" key="8">
    <source>
        <dbReference type="ARBA" id="ARBA00023004"/>
    </source>
</evidence>
<dbReference type="GO" id="GO:0051539">
    <property type="term" value="F:4 iron, 4 sulfur cluster binding"/>
    <property type="evidence" value="ECO:0007669"/>
    <property type="project" value="UniProtKB-KW"/>
</dbReference>
<dbReference type="PANTHER" id="PTHR30538:SF0">
    <property type="entry name" value="L-LYSINE 2,3-AMINOMUTASE AQ_1632-RELATED"/>
    <property type="match status" value="1"/>
</dbReference>
<comment type="cofactor">
    <cofactor evidence="2">
        <name>[4Fe-4S] cluster</name>
        <dbReference type="ChEBI" id="CHEBI:49883"/>
    </cofactor>
</comment>
<evidence type="ECO:0000256" key="9">
    <source>
        <dbReference type="ARBA" id="ARBA00023014"/>
    </source>
</evidence>
<dbReference type="KEGG" id="acom:CEW83_12800"/>
<reference evidence="10 11" key="1">
    <citation type="submission" date="2017-06" db="EMBL/GenBank/DDBJ databases">
        <title>Azoarcus.</title>
        <authorList>
            <person name="Woo J.-H."/>
            <person name="Kim H.-S."/>
        </authorList>
    </citation>
    <scope>NUCLEOTIDE SEQUENCE [LARGE SCALE GENOMIC DNA]</scope>
    <source>
        <strain evidence="10 11">TSPY31</strain>
    </source>
</reference>
<evidence type="ECO:0000256" key="5">
    <source>
        <dbReference type="ARBA" id="ARBA00022691"/>
    </source>
</evidence>
<keyword evidence="8" id="KW-0408">Iron</keyword>
<dbReference type="AlphaFoldDB" id="A0A2U8GRA7"/>
<dbReference type="InterPro" id="IPR013785">
    <property type="entry name" value="Aldolase_TIM"/>
</dbReference>
<dbReference type="InterPro" id="IPR003739">
    <property type="entry name" value="Lys_aminomutase/Glu_NH3_mut"/>
</dbReference>
<dbReference type="EMBL" id="CP022187">
    <property type="protein sequence ID" value="AWI75988.1"/>
    <property type="molecule type" value="Genomic_DNA"/>
</dbReference>
<dbReference type="GO" id="GO:0046872">
    <property type="term" value="F:metal ion binding"/>
    <property type="evidence" value="ECO:0007669"/>
    <property type="project" value="UniProtKB-KW"/>
</dbReference>
<gene>
    <name evidence="10" type="ORF">CEW83_12800</name>
</gene>
<protein>
    <submittedName>
        <fullName evidence="10">Lysine 2,3-aminomutase</fullName>
    </submittedName>
</protein>
<evidence type="ECO:0000256" key="4">
    <source>
        <dbReference type="ARBA" id="ARBA00022485"/>
    </source>
</evidence>
<dbReference type="InterPro" id="IPR058240">
    <property type="entry name" value="rSAM_sf"/>
</dbReference>
<keyword evidence="5" id="KW-0949">S-adenosyl-L-methionine</keyword>
<organism evidence="10 11">
    <name type="scientific">Parazoarcus communis</name>
    <dbReference type="NCBI Taxonomy" id="41977"/>
    <lineage>
        <taxon>Bacteria</taxon>
        <taxon>Pseudomonadati</taxon>
        <taxon>Pseudomonadota</taxon>
        <taxon>Betaproteobacteria</taxon>
        <taxon>Rhodocyclales</taxon>
        <taxon>Zoogloeaceae</taxon>
        <taxon>Parazoarcus</taxon>
    </lineage>
</organism>
<dbReference type="Proteomes" id="UP000244930">
    <property type="component" value="Chromosome"/>
</dbReference>
<keyword evidence="7" id="KW-0663">Pyridoxal phosphate</keyword>
<evidence type="ECO:0000313" key="11">
    <source>
        <dbReference type="Proteomes" id="UP000244930"/>
    </source>
</evidence>
<evidence type="ECO:0000313" key="10">
    <source>
        <dbReference type="EMBL" id="AWI75988.1"/>
    </source>
</evidence>
<keyword evidence="6" id="KW-0479">Metal-binding</keyword>
<keyword evidence="9" id="KW-0411">Iron-sulfur</keyword>
<dbReference type="PANTHER" id="PTHR30538">
    <property type="entry name" value="LYSINE 2,3-AMINOMUTASE-RELATED"/>
    <property type="match status" value="1"/>
</dbReference>
<sequence length="463" mass="53708">MRQQTPTLARSWPIARVDEVEDRPFRVFTQRDLDRIEPLTRMSEEARFEMKVVSTVLPFRVNQYVVDELIDWDRVPDDPIYQLTFPQRGMLTDAHFERIAQLYRNGADKAVIEAAAHEVRLELNPHPADQMEMNMPRDAEGNRIEGIQHKYRETVLFFPSQGQTCHSYCTFCFRWAQFVGDKTLRIAASEARMLHGYLREHHEVTDLLFTGGDPMVMKTKHLQGYLEPLLAPEFDHIQTVRIGTKALSFWPHRFLGASDADELIDLLERMVKAGKHVALMAHYNHWREMETPAARAAIRRIRSTGAVIRAQGPLIKHINDDPAVWARMWKTQVSLGIIPYYFFVERDTGARNYFEVPLARAWEIYREAIQQVSGLARTARGPSMSASPGKVEVQGVSEINGEKVFVLRFIQGRNPDWVQRPFFAKYDDQATWLHHLKPAFGEEKWFWEDEYNAIRDDKVGAEA</sequence>
<accession>A0A2U8GRA7</accession>
<proteinExistence type="inferred from homology"/>
<evidence type="ECO:0000256" key="7">
    <source>
        <dbReference type="ARBA" id="ARBA00022898"/>
    </source>
</evidence>
<dbReference type="SFLD" id="SFLDG01070">
    <property type="entry name" value="PLP-dependent"/>
    <property type="match status" value="1"/>
</dbReference>
<keyword evidence="4" id="KW-0004">4Fe-4S</keyword>
<evidence type="ECO:0000256" key="6">
    <source>
        <dbReference type="ARBA" id="ARBA00022723"/>
    </source>
</evidence>